<evidence type="ECO:0000313" key="5">
    <source>
        <dbReference type="Proteomes" id="UP000006352"/>
    </source>
</evidence>
<feature type="transmembrane region" description="Helical" evidence="2">
    <location>
        <begin position="232"/>
        <end position="253"/>
    </location>
</feature>
<feature type="domain" description="DUF6533" evidence="3">
    <location>
        <begin position="33"/>
        <end position="72"/>
    </location>
</feature>
<evidence type="ECO:0000256" key="2">
    <source>
        <dbReference type="SAM" id="Phobius"/>
    </source>
</evidence>
<keyword evidence="2" id="KW-0812">Transmembrane</keyword>
<sequence length="383" mass="42922">MNTHLVQFCIQYASIGTAQLQPSSSLELLIKCILALLYYDYVLTFPAEVKYIWRAKFHFATILYILCRYALLANVLYLLAIAHILEKVRFIEYDLNLAALTFDAPLSVFYHGHFASVRVAGRAAVLTTFTMRTYVDVYHSISHWHVTGTRCSGPTPPEIHIASTALSIAVCVFEWIGTTITALRCVQALKVQERWMDSIMYLVLSEGLLYFGGVSLFTVSAVVLNFEAPDGFLGRLLNALTLPYVSVLFWASLDAPDLRTTIHVPDRISGLLSARLFLHFHAWNDDHRVSGDTIRAVTTLQSFHATGFGGDPLDTLDGLEWTDRDNDHSLKQKAEDDESDMPTEHVVVPRPASVNTHTFSDSQSYGQVETSEEKKAGKRREAV</sequence>
<protein>
    <recommendedName>
        <fullName evidence="3">DUF6533 domain-containing protein</fullName>
    </recommendedName>
</protein>
<accession>J4G142</accession>
<reference evidence="4 5" key="1">
    <citation type="journal article" date="2012" name="Appl. Environ. Microbiol.">
        <title>Short-read sequencing for genomic analysis of the brown rot fungus Fibroporia radiculosa.</title>
        <authorList>
            <person name="Tang J.D."/>
            <person name="Perkins A.D."/>
            <person name="Sonstegard T.S."/>
            <person name="Schroeder S.G."/>
            <person name="Burgess S.C."/>
            <person name="Diehl S.V."/>
        </authorList>
    </citation>
    <scope>NUCLEOTIDE SEQUENCE [LARGE SCALE GENOMIC DNA]</scope>
    <source>
        <strain evidence="4 5">TFFH 294</strain>
    </source>
</reference>
<feature type="region of interest" description="Disordered" evidence="1">
    <location>
        <begin position="329"/>
        <end position="383"/>
    </location>
</feature>
<keyword evidence="2" id="KW-1133">Transmembrane helix</keyword>
<organism evidence="4 5">
    <name type="scientific">Fibroporia radiculosa</name>
    <dbReference type="NCBI Taxonomy" id="599839"/>
    <lineage>
        <taxon>Eukaryota</taxon>
        <taxon>Fungi</taxon>
        <taxon>Dikarya</taxon>
        <taxon>Basidiomycota</taxon>
        <taxon>Agaricomycotina</taxon>
        <taxon>Agaricomycetes</taxon>
        <taxon>Polyporales</taxon>
        <taxon>Fibroporiaceae</taxon>
        <taxon>Fibroporia</taxon>
    </lineage>
</organism>
<dbReference type="InterPro" id="IPR045340">
    <property type="entry name" value="DUF6533"/>
</dbReference>
<dbReference type="HOGENOM" id="CLU_055330_0_0_1"/>
<feature type="compositionally biased region" description="Polar residues" evidence="1">
    <location>
        <begin position="353"/>
        <end position="369"/>
    </location>
</feature>
<feature type="transmembrane region" description="Helical" evidence="2">
    <location>
        <begin position="165"/>
        <end position="186"/>
    </location>
</feature>
<evidence type="ECO:0000256" key="1">
    <source>
        <dbReference type="SAM" id="MobiDB-lite"/>
    </source>
</evidence>
<keyword evidence="2" id="KW-0472">Membrane</keyword>
<dbReference type="RefSeq" id="XP_012178931.1">
    <property type="nucleotide sequence ID" value="XM_012323541.1"/>
</dbReference>
<dbReference type="EMBL" id="HE796945">
    <property type="protein sequence ID" value="CCL99648.1"/>
    <property type="molecule type" value="Genomic_DNA"/>
</dbReference>
<name>J4G142_9APHY</name>
<dbReference type="Proteomes" id="UP000006352">
    <property type="component" value="Unassembled WGS sequence"/>
</dbReference>
<evidence type="ECO:0000259" key="3">
    <source>
        <dbReference type="Pfam" id="PF20151"/>
    </source>
</evidence>
<dbReference type="OrthoDB" id="3267855at2759"/>
<proteinExistence type="predicted"/>
<feature type="transmembrane region" description="Helical" evidence="2">
    <location>
        <begin position="207"/>
        <end position="226"/>
    </location>
</feature>
<dbReference type="InParanoid" id="J4G142"/>
<feature type="compositionally biased region" description="Basic and acidic residues" evidence="1">
    <location>
        <begin position="371"/>
        <end position="383"/>
    </location>
</feature>
<evidence type="ECO:0000313" key="4">
    <source>
        <dbReference type="EMBL" id="CCL99648.1"/>
    </source>
</evidence>
<keyword evidence="5" id="KW-1185">Reference proteome</keyword>
<feature type="transmembrane region" description="Helical" evidence="2">
    <location>
        <begin position="59"/>
        <end position="85"/>
    </location>
</feature>
<dbReference type="Pfam" id="PF20151">
    <property type="entry name" value="DUF6533"/>
    <property type="match status" value="1"/>
</dbReference>
<dbReference type="GeneID" id="24094559"/>
<dbReference type="AlphaFoldDB" id="J4G142"/>
<gene>
    <name evidence="4" type="ORF">FIBRA_01668</name>
</gene>